<keyword evidence="7" id="KW-0119">Carbohydrate metabolism</keyword>
<dbReference type="Pfam" id="PF22848">
    <property type="entry name" value="ASD1_dom"/>
    <property type="match status" value="1"/>
</dbReference>
<comment type="subunit">
    <text evidence="4">Homohexamer; trimer of dimers.</text>
</comment>
<dbReference type="Gene3D" id="3.20.20.80">
    <property type="entry name" value="Glycosidases"/>
    <property type="match status" value="1"/>
</dbReference>
<evidence type="ECO:0000256" key="2">
    <source>
        <dbReference type="ARBA" id="ARBA00004881"/>
    </source>
</evidence>
<dbReference type="GO" id="GO:0046556">
    <property type="term" value="F:alpha-L-arabinofuranosidase activity"/>
    <property type="evidence" value="ECO:0007669"/>
    <property type="project" value="UniProtKB-EC"/>
</dbReference>
<dbReference type="Gene3D" id="2.60.40.1180">
    <property type="entry name" value="Golgi alpha-mannosidase II"/>
    <property type="match status" value="1"/>
</dbReference>
<dbReference type="RefSeq" id="WP_055944069.1">
    <property type="nucleotide sequence ID" value="NZ_JAQDCV010000002.1"/>
</dbReference>
<dbReference type="GO" id="GO:0046373">
    <property type="term" value="P:L-arabinose metabolic process"/>
    <property type="evidence" value="ECO:0007669"/>
    <property type="project" value="InterPro"/>
</dbReference>
<dbReference type="GO" id="GO:0000272">
    <property type="term" value="P:polysaccharide catabolic process"/>
    <property type="evidence" value="ECO:0007669"/>
    <property type="project" value="TreeGrafter"/>
</dbReference>
<evidence type="ECO:0000256" key="4">
    <source>
        <dbReference type="ARBA" id="ARBA00011165"/>
    </source>
</evidence>
<name>A0AAW3JR05_9FIRM</name>
<dbReference type="InterPro" id="IPR017853">
    <property type="entry name" value="GH"/>
</dbReference>
<dbReference type="EC" id="3.2.1.55" evidence="5"/>
<accession>A0AAW3JR05</accession>
<comment type="pathway">
    <text evidence="2">Glycan metabolism.</text>
</comment>
<keyword evidence="6" id="KW-0378">Hydrolase</keyword>
<comment type="catalytic activity">
    <reaction evidence="1">
        <text>Hydrolysis of terminal non-reducing alpha-L-arabinofuranoside residues in alpha-L-arabinosides.</text>
        <dbReference type="EC" id="3.2.1.55"/>
    </reaction>
</comment>
<evidence type="ECO:0000313" key="11">
    <source>
        <dbReference type="Proteomes" id="UP000050833"/>
    </source>
</evidence>
<feature type="domain" description="Alpha-L-arabinofuranosidase C-terminal" evidence="9">
    <location>
        <begin position="302"/>
        <end position="493"/>
    </location>
</feature>
<proteinExistence type="inferred from homology"/>
<organism evidence="10 11">
    <name type="scientific">Butyribacter intestini</name>
    <dbReference type="NCBI Taxonomy" id="1703332"/>
    <lineage>
        <taxon>Bacteria</taxon>
        <taxon>Bacillati</taxon>
        <taxon>Bacillota</taxon>
        <taxon>Clostridia</taxon>
        <taxon>Lachnospirales</taxon>
        <taxon>Lachnospiraceae</taxon>
        <taxon>Butyribacter</taxon>
    </lineage>
</organism>
<evidence type="ECO:0000256" key="8">
    <source>
        <dbReference type="ARBA" id="ARBA00023295"/>
    </source>
</evidence>
<evidence type="ECO:0000256" key="6">
    <source>
        <dbReference type="ARBA" id="ARBA00022801"/>
    </source>
</evidence>
<evidence type="ECO:0000256" key="5">
    <source>
        <dbReference type="ARBA" id="ARBA00012670"/>
    </source>
</evidence>
<dbReference type="AlphaFoldDB" id="A0AAW3JR05"/>
<dbReference type="PANTHER" id="PTHR43576:SF2">
    <property type="entry name" value="INTRACELLULAR EXO-ALPHA-L-ARABINOFURANOSIDASE 2"/>
    <property type="match status" value="1"/>
</dbReference>
<dbReference type="SUPFAM" id="SSF51011">
    <property type="entry name" value="Glycosyl hydrolase domain"/>
    <property type="match status" value="1"/>
</dbReference>
<sequence length="501" mass="57055">MAKLIINENKELSTIEPEIYGHFSEHLGRCIYEGIYVGENSDIPNVNGMRTDVVEALKELKVPMLRWPGGCFADEYHWKDGIGPKETRKKMINTHWGGVVEDNSFGTHEFMELCRQLGCKTYVNGNLGSGTVQEMSEWVEYMTFNGISPMADLRKENGHEEPWNVDFFGVGNENWGCGGNMTPEFYANEYRRYQTYVRNYDPEKPIKKVCCGANVDDYFWTEGVMKTCFSHAEWAHGFMDYLSLHYYVHPEGWEIKGSSTDFDGDVWYKTLNKALHMDELITRHGTIMDKYDPEKKVGMCVDEWGAWYTCEPGTNPGFLYQQNTVRDALIAGITLNIFNKHSDRVKIAALAQMVNVLQSVLLTEGDKMIKTPTYHVMHMYRHHQGAKLLESSVTGIDEIGPDEWKVPKVTESVSKDKDGVITITLNNLSIEAAEEVEIQLSNGEYKVAESRIVTNSDMHAHNTFEAPEEVVEKDFADYEVKNGNIVAKLPANSVVEIRVQK</sequence>
<keyword evidence="11" id="KW-1185">Reference proteome</keyword>
<evidence type="ECO:0000259" key="9">
    <source>
        <dbReference type="SMART" id="SM00813"/>
    </source>
</evidence>
<gene>
    <name evidence="10" type="ORF">APZ18_09090</name>
</gene>
<dbReference type="Pfam" id="PF06964">
    <property type="entry name" value="Alpha-L-AF_C"/>
    <property type="match status" value="1"/>
</dbReference>
<dbReference type="Proteomes" id="UP000050833">
    <property type="component" value="Unassembled WGS sequence"/>
</dbReference>
<keyword evidence="8" id="KW-0326">Glycosidase</keyword>
<dbReference type="InterPro" id="IPR055235">
    <property type="entry name" value="ASD1_cat"/>
</dbReference>
<evidence type="ECO:0000256" key="1">
    <source>
        <dbReference type="ARBA" id="ARBA00001462"/>
    </source>
</evidence>
<dbReference type="SUPFAM" id="SSF51445">
    <property type="entry name" value="(Trans)glycosidases"/>
    <property type="match status" value="1"/>
</dbReference>
<dbReference type="EMBL" id="LLKB01000005">
    <property type="protein sequence ID" value="KQC84867.1"/>
    <property type="molecule type" value="Genomic_DNA"/>
</dbReference>
<dbReference type="InterPro" id="IPR010720">
    <property type="entry name" value="Alpha-L-AF_C"/>
</dbReference>
<evidence type="ECO:0000256" key="3">
    <source>
        <dbReference type="ARBA" id="ARBA00007186"/>
    </source>
</evidence>
<evidence type="ECO:0000313" key="10">
    <source>
        <dbReference type="EMBL" id="KQC84867.1"/>
    </source>
</evidence>
<comment type="similarity">
    <text evidence="3">Belongs to the glycosyl hydrolase 51 family.</text>
</comment>
<dbReference type="SMART" id="SM00813">
    <property type="entry name" value="Alpha-L-AF_C"/>
    <property type="match status" value="1"/>
</dbReference>
<evidence type="ECO:0000256" key="7">
    <source>
        <dbReference type="ARBA" id="ARBA00023277"/>
    </source>
</evidence>
<protein>
    <recommendedName>
        <fullName evidence="5">non-reducing end alpha-L-arabinofuranosidase</fullName>
        <ecNumber evidence="5">3.2.1.55</ecNumber>
    </recommendedName>
</protein>
<dbReference type="InterPro" id="IPR013780">
    <property type="entry name" value="Glyco_hydro_b"/>
</dbReference>
<dbReference type="PANTHER" id="PTHR43576">
    <property type="entry name" value="ALPHA-L-ARABINOFURANOSIDASE C-RELATED"/>
    <property type="match status" value="1"/>
</dbReference>
<reference evidence="10 11" key="1">
    <citation type="submission" date="2015-10" db="EMBL/GenBank/DDBJ databases">
        <title>Butyribacter intestini gen. nov., sp. nov., a butyric acid-producing bacterium of the family Lachnospiraceae isolated from the human faeces.</title>
        <authorList>
            <person name="Zou Y."/>
            <person name="Xue W."/>
            <person name="Luo G."/>
            <person name="Lv M."/>
        </authorList>
    </citation>
    <scope>NUCLEOTIDE SEQUENCE [LARGE SCALE GENOMIC DNA]</scope>
    <source>
        <strain evidence="10 11">TF01-11</strain>
    </source>
</reference>
<comment type="caution">
    <text evidence="10">The sequence shown here is derived from an EMBL/GenBank/DDBJ whole genome shotgun (WGS) entry which is preliminary data.</text>
</comment>